<comment type="caution">
    <text evidence="2">The sequence shown here is derived from an EMBL/GenBank/DDBJ whole genome shotgun (WGS) entry which is preliminary data.</text>
</comment>
<feature type="chain" id="PRO_5012573946" evidence="1">
    <location>
        <begin position="22"/>
        <end position="307"/>
    </location>
</feature>
<dbReference type="EMBL" id="LWBP01000192">
    <property type="protein sequence ID" value="OQP57486.1"/>
    <property type="molecule type" value="Genomic_DNA"/>
</dbReference>
<dbReference type="AlphaFoldDB" id="A0A1V9FH08"/>
<keyword evidence="1" id="KW-0732">Signal</keyword>
<gene>
    <name evidence="2" type="ORF">A4R26_24245</name>
</gene>
<dbReference type="Pfam" id="PF16119">
    <property type="entry name" value="DUF4835"/>
    <property type="match status" value="1"/>
</dbReference>
<dbReference type="STRING" id="550983.A4R26_24245"/>
<organism evidence="2 3">
    <name type="scientific">Niastella populi</name>
    <dbReference type="NCBI Taxonomy" id="550983"/>
    <lineage>
        <taxon>Bacteria</taxon>
        <taxon>Pseudomonadati</taxon>
        <taxon>Bacteroidota</taxon>
        <taxon>Chitinophagia</taxon>
        <taxon>Chitinophagales</taxon>
        <taxon>Chitinophagaceae</taxon>
        <taxon>Niastella</taxon>
    </lineage>
</organism>
<feature type="signal peptide" evidence="1">
    <location>
        <begin position="1"/>
        <end position="21"/>
    </location>
</feature>
<name>A0A1V9FH08_9BACT</name>
<sequence>MCRKIVWIICLMVMAPVLLSAQELRARITVNTSRLGTPADKKAFQTCQAALNNFLNNRKWTKETFQNNEKIVCNFLLNISEVQSGNIYKATLTVQAARPVYNTNYECPLINFMDENVAFKYVEYQPIEFNENRVSGSDPMVGNLPAILAYYVYVIIGLDFDSFSLRGGDPWFQKAMNIVNNAPEGRDIAGWKAFDGLRNRYWLTENLTNNRYNLMHDAIYSYYRLGMDYMYENETEARSAILNSLSLINTMNNDIPNTMIVAFFFQGKSTELVRIFKKATPEDKQKAREILQKIDISNSNTYKQELK</sequence>
<reference evidence="3" key="1">
    <citation type="submission" date="2016-04" db="EMBL/GenBank/DDBJ databases">
        <authorList>
            <person name="Chen L."/>
            <person name="Zhuang W."/>
            <person name="Wang G."/>
        </authorList>
    </citation>
    <scope>NUCLEOTIDE SEQUENCE [LARGE SCALE GENOMIC DNA]</scope>
    <source>
        <strain evidence="3">208</strain>
    </source>
</reference>
<protein>
    <submittedName>
        <fullName evidence="2">DUF4835 domain-containing protein</fullName>
    </submittedName>
</protein>
<dbReference type="InterPro" id="IPR032274">
    <property type="entry name" value="DUF4835"/>
</dbReference>
<dbReference type="Proteomes" id="UP000192276">
    <property type="component" value="Unassembled WGS sequence"/>
</dbReference>
<evidence type="ECO:0000313" key="2">
    <source>
        <dbReference type="EMBL" id="OQP57486.1"/>
    </source>
</evidence>
<proteinExistence type="predicted"/>
<keyword evidence="3" id="KW-1185">Reference proteome</keyword>
<accession>A0A1V9FH08</accession>
<dbReference type="OrthoDB" id="9773381at2"/>
<evidence type="ECO:0000313" key="3">
    <source>
        <dbReference type="Proteomes" id="UP000192276"/>
    </source>
</evidence>
<evidence type="ECO:0000256" key="1">
    <source>
        <dbReference type="SAM" id="SignalP"/>
    </source>
</evidence>
<dbReference type="RefSeq" id="WP_081167345.1">
    <property type="nucleotide sequence ID" value="NZ_LWBP01000192.1"/>
</dbReference>